<evidence type="ECO:0000313" key="1">
    <source>
        <dbReference type="EMBL" id="GAA3388495.1"/>
    </source>
</evidence>
<organism evidence="1 2">
    <name type="scientific">Cryptosporangium minutisporangium</name>
    <dbReference type="NCBI Taxonomy" id="113569"/>
    <lineage>
        <taxon>Bacteria</taxon>
        <taxon>Bacillati</taxon>
        <taxon>Actinomycetota</taxon>
        <taxon>Actinomycetes</taxon>
        <taxon>Cryptosporangiales</taxon>
        <taxon>Cryptosporangiaceae</taxon>
        <taxon>Cryptosporangium</taxon>
    </lineage>
</organism>
<accession>A0ABP6SZX6</accession>
<comment type="caution">
    <text evidence="1">The sequence shown here is derived from an EMBL/GenBank/DDBJ whole genome shotgun (WGS) entry which is preliminary data.</text>
</comment>
<dbReference type="RefSeq" id="WP_345729177.1">
    <property type="nucleotide sequence ID" value="NZ_BAAAYN010000023.1"/>
</dbReference>
<protein>
    <submittedName>
        <fullName evidence="1">Uncharacterized protein</fullName>
    </submittedName>
</protein>
<name>A0ABP6SZX6_9ACTN</name>
<gene>
    <name evidence="1" type="ORF">GCM10020369_34910</name>
</gene>
<keyword evidence="2" id="KW-1185">Reference proteome</keyword>
<dbReference type="Proteomes" id="UP001501676">
    <property type="component" value="Unassembled WGS sequence"/>
</dbReference>
<evidence type="ECO:0000313" key="2">
    <source>
        <dbReference type="Proteomes" id="UP001501676"/>
    </source>
</evidence>
<dbReference type="EMBL" id="BAAAYN010000023">
    <property type="protein sequence ID" value="GAA3388495.1"/>
    <property type="molecule type" value="Genomic_DNA"/>
</dbReference>
<proteinExistence type="predicted"/>
<reference evidence="2" key="1">
    <citation type="journal article" date="2019" name="Int. J. Syst. Evol. Microbiol.">
        <title>The Global Catalogue of Microorganisms (GCM) 10K type strain sequencing project: providing services to taxonomists for standard genome sequencing and annotation.</title>
        <authorList>
            <consortium name="The Broad Institute Genomics Platform"/>
            <consortium name="The Broad Institute Genome Sequencing Center for Infectious Disease"/>
            <person name="Wu L."/>
            <person name="Ma J."/>
        </authorList>
    </citation>
    <scope>NUCLEOTIDE SEQUENCE [LARGE SCALE GENOMIC DNA]</scope>
    <source>
        <strain evidence="2">JCM 9458</strain>
    </source>
</reference>
<sequence length="90" mass="9505">MTEAHVSLDAASLSPAVERLRGPLEEQLTSALQNAIETVGAAYAGQDVEQVVAELVTQTKMGLHPDIAAGFAPDHDELRSVALAIVRERG</sequence>